<proteinExistence type="predicted"/>
<keyword evidence="2" id="KW-0175">Coiled coil</keyword>
<evidence type="ECO:0000256" key="2">
    <source>
        <dbReference type="SAM" id="Coils"/>
    </source>
</evidence>
<keyword evidence="1" id="KW-0235">DNA replication</keyword>
<comment type="caution">
    <text evidence="3">The sequence shown here is derived from an EMBL/GenBank/DDBJ whole genome shotgun (WGS) entry which is preliminary data.</text>
</comment>
<evidence type="ECO:0000313" key="4">
    <source>
        <dbReference type="Proteomes" id="UP000224563"/>
    </source>
</evidence>
<gene>
    <name evidence="3" type="ORF">CSX02_01230</name>
</gene>
<dbReference type="RefSeq" id="WP_051637861.1">
    <property type="nucleotide sequence ID" value="NZ_JANSWH010000066.1"/>
</dbReference>
<accession>A0A2G3E678</accession>
<organism evidence="3 4">
    <name type="scientific">Agathobacter ruminis</name>
    <dbReference type="NCBI Taxonomy" id="1712665"/>
    <lineage>
        <taxon>Bacteria</taxon>
        <taxon>Bacillati</taxon>
        <taxon>Bacillota</taxon>
        <taxon>Clostridia</taxon>
        <taxon>Lachnospirales</taxon>
        <taxon>Lachnospiraceae</taxon>
        <taxon>Agathobacter</taxon>
    </lineage>
</organism>
<dbReference type="GO" id="GO:0006260">
    <property type="term" value="P:DNA replication"/>
    <property type="evidence" value="ECO:0007669"/>
    <property type="project" value="UniProtKB-KW"/>
</dbReference>
<protein>
    <submittedName>
        <fullName evidence="3">Molecular chaperone DnaJ</fullName>
    </submittedName>
</protein>
<dbReference type="EMBL" id="PDYG01000003">
    <property type="protein sequence ID" value="PHU38792.1"/>
    <property type="molecule type" value="Genomic_DNA"/>
</dbReference>
<dbReference type="InterPro" id="IPR036869">
    <property type="entry name" value="J_dom_sf"/>
</dbReference>
<dbReference type="Proteomes" id="UP000224563">
    <property type="component" value="Unassembled WGS sequence"/>
</dbReference>
<keyword evidence="4" id="KW-1185">Reference proteome</keyword>
<reference evidence="3 4" key="2">
    <citation type="submission" date="2017-10" db="EMBL/GenBank/DDBJ databases">
        <authorList>
            <person name="Banno H."/>
            <person name="Chua N.-H."/>
        </authorList>
    </citation>
    <scope>NUCLEOTIDE SEQUENCE [LARGE SCALE GENOMIC DNA]</scope>
    <source>
        <strain evidence="3 4">JK623</strain>
    </source>
</reference>
<dbReference type="AlphaFoldDB" id="A0A2G3E678"/>
<dbReference type="SUPFAM" id="SSF46565">
    <property type="entry name" value="Chaperone J-domain"/>
    <property type="match status" value="1"/>
</dbReference>
<evidence type="ECO:0000313" key="3">
    <source>
        <dbReference type="EMBL" id="PHU38792.1"/>
    </source>
</evidence>
<evidence type="ECO:0000256" key="1">
    <source>
        <dbReference type="ARBA" id="ARBA00022705"/>
    </source>
</evidence>
<dbReference type="Gene3D" id="1.10.287.110">
    <property type="entry name" value="DnaJ domain"/>
    <property type="match status" value="1"/>
</dbReference>
<reference evidence="3 4" key="1">
    <citation type="submission" date="2017-10" db="EMBL/GenBank/DDBJ databases">
        <title>Resolving the taxonomy of Roseburia spp., Eubacterium rectale and Agathobacter spp. through phylogenomic analysis.</title>
        <authorList>
            <person name="Sheridan P.O."/>
            <person name="Walker A.W."/>
            <person name="Duncan S.H."/>
            <person name="Scott K.P."/>
            <person name="Toole P.W.O."/>
            <person name="Luis P."/>
            <person name="Flint H.J."/>
        </authorList>
    </citation>
    <scope>NUCLEOTIDE SEQUENCE [LARGE SCALE GENOMIC DNA]</scope>
    <source>
        <strain evidence="3 4">JK623</strain>
    </source>
</reference>
<sequence>MSFEEEKRALEAERRNFEKERKEFQRRIEIEDRRLEQQQKLFDMKFKILEDELKKLAAEKEQVAKQKEFYSRVSDFESQSVNRYETAASSEMFFSGVGSKQSLRKRYRDLIKIYHPDNVDGDNGTIQEINREYDHLNKVFG</sequence>
<feature type="coiled-coil region" evidence="2">
    <location>
        <begin position="3"/>
        <end position="66"/>
    </location>
</feature>
<name>A0A2G3E678_9FIRM</name>